<evidence type="ECO:0000313" key="5">
    <source>
        <dbReference type="Proteomes" id="UP000265540"/>
    </source>
</evidence>
<dbReference type="Proteomes" id="UP000265540">
    <property type="component" value="Unassembled WGS sequence"/>
</dbReference>
<sequence length="85" mass="9641">MAKVCDICLKSYQKGNLVPRGIGRRVTRRTTVRRQPNLRYKKFEINGISVRLWLCASCLKRIKFDSKKLSEAAEVAVETAGKTAN</sequence>
<organism evidence="4 5">
    <name type="scientific">candidate division WWE3 bacterium</name>
    <dbReference type="NCBI Taxonomy" id="2053526"/>
    <lineage>
        <taxon>Bacteria</taxon>
        <taxon>Katanobacteria</taxon>
    </lineage>
</organism>
<evidence type="ECO:0000256" key="3">
    <source>
        <dbReference type="ARBA" id="ARBA00023274"/>
    </source>
</evidence>
<keyword evidence="2 4" id="KW-0689">Ribosomal protein</keyword>
<reference evidence="4 5" key="1">
    <citation type="journal article" date="2017" name="ISME J.">
        <title>Energy and carbon metabolisms in a deep terrestrial subsurface fluid microbial community.</title>
        <authorList>
            <person name="Momper L."/>
            <person name="Jungbluth S.P."/>
            <person name="Lee M.D."/>
            <person name="Amend J.P."/>
        </authorList>
    </citation>
    <scope>NUCLEOTIDE SEQUENCE [LARGE SCALE GENOMIC DNA]</scope>
    <source>
        <strain evidence="4">SURF_46</strain>
    </source>
</reference>
<dbReference type="GO" id="GO:0003735">
    <property type="term" value="F:structural constituent of ribosome"/>
    <property type="evidence" value="ECO:0007669"/>
    <property type="project" value="InterPro"/>
</dbReference>
<dbReference type="InterPro" id="IPR026569">
    <property type="entry name" value="Ribosomal_bL28"/>
</dbReference>
<evidence type="ECO:0000313" key="4">
    <source>
        <dbReference type="EMBL" id="RJR28033.1"/>
    </source>
</evidence>
<dbReference type="GO" id="GO:0005840">
    <property type="term" value="C:ribosome"/>
    <property type="evidence" value="ECO:0007669"/>
    <property type="project" value="UniProtKB-KW"/>
</dbReference>
<proteinExistence type="inferred from homology"/>
<keyword evidence="3" id="KW-0687">Ribonucleoprotein</keyword>
<dbReference type="SUPFAM" id="SSF143800">
    <property type="entry name" value="L28p-like"/>
    <property type="match status" value="1"/>
</dbReference>
<protein>
    <submittedName>
        <fullName evidence="4">50S ribosomal protein L28</fullName>
    </submittedName>
</protein>
<dbReference type="Pfam" id="PF00830">
    <property type="entry name" value="Ribosomal_L28"/>
    <property type="match status" value="1"/>
</dbReference>
<dbReference type="EMBL" id="QZJF01000005">
    <property type="protein sequence ID" value="RJR28033.1"/>
    <property type="molecule type" value="Genomic_DNA"/>
</dbReference>
<evidence type="ECO:0000256" key="2">
    <source>
        <dbReference type="ARBA" id="ARBA00022980"/>
    </source>
</evidence>
<dbReference type="GO" id="GO:1990904">
    <property type="term" value="C:ribonucleoprotein complex"/>
    <property type="evidence" value="ECO:0007669"/>
    <property type="project" value="UniProtKB-KW"/>
</dbReference>
<dbReference type="AlphaFoldDB" id="A0A3A4ZFY8"/>
<accession>A0A3A4ZFY8</accession>
<dbReference type="Gene3D" id="2.30.170.40">
    <property type="entry name" value="Ribosomal protein L28/L24"/>
    <property type="match status" value="1"/>
</dbReference>
<gene>
    <name evidence="4" type="ORF">C4561_00840</name>
</gene>
<evidence type="ECO:0000256" key="1">
    <source>
        <dbReference type="ARBA" id="ARBA00008760"/>
    </source>
</evidence>
<dbReference type="InterPro" id="IPR037147">
    <property type="entry name" value="Ribosomal_bL28_sf"/>
</dbReference>
<dbReference type="InterPro" id="IPR034704">
    <property type="entry name" value="Ribosomal_bL28/bL31-like_sf"/>
</dbReference>
<comment type="similarity">
    <text evidence="1">Belongs to the bacterial ribosomal protein bL28 family.</text>
</comment>
<comment type="caution">
    <text evidence="4">The sequence shown here is derived from an EMBL/GenBank/DDBJ whole genome shotgun (WGS) entry which is preliminary data.</text>
</comment>
<name>A0A3A4ZFY8_UNCKA</name>